<protein>
    <submittedName>
        <fullName evidence="1">Uncharacterized protein</fullName>
    </submittedName>
</protein>
<sequence>MTTLCYGLSCSLYFSVRLALPMALKDERLGTPLVFVEEDFDLHMHASLPLGGTRCCNELECAMKEAEEEKMKTGLRAKGILLQRLAKE</sequence>
<dbReference type="EMBL" id="JAHXZJ010000001">
    <property type="protein sequence ID" value="KAH0568704.1"/>
    <property type="molecule type" value="Genomic_DNA"/>
</dbReference>
<name>A0AAV7JAG3_COTGL</name>
<organism evidence="1 2">
    <name type="scientific">Cotesia glomerata</name>
    <name type="common">Lepidopteran parasitic wasp</name>
    <name type="synonym">Apanteles glomeratus</name>
    <dbReference type="NCBI Taxonomy" id="32391"/>
    <lineage>
        <taxon>Eukaryota</taxon>
        <taxon>Metazoa</taxon>
        <taxon>Ecdysozoa</taxon>
        <taxon>Arthropoda</taxon>
        <taxon>Hexapoda</taxon>
        <taxon>Insecta</taxon>
        <taxon>Pterygota</taxon>
        <taxon>Neoptera</taxon>
        <taxon>Endopterygota</taxon>
        <taxon>Hymenoptera</taxon>
        <taxon>Apocrita</taxon>
        <taxon>Ichneumonoidea</taxon>
        <taxon>Braconidae</taxon>
        <taxon>Microgastrinae</taxon>
        <taxon>Cotesia</taxon>
    </lineage>
</organism>
<dbReference type="AlphaFoldDB" id="A0AAV7JAG3"/>
<dbReference type="Proteomes" id="UP000826195">
    <property type="component" value="Unassembled WGS sequence"/>
</dbReference>
<reference evidence="1 2" key="1">
    <citation type="journal article" date="2021" name="J. Hered.">
        <title>A chromosome-level genome assembly of the parasitoid wasp, Cotesia glomerata (Hymenoptera: Braconidae).</title>
        <authorList>
            <person name="Pinto B.J."/>
            <person name="Weis J.J."/>
            <person name="Gamble T."/>
            <person name="Ode P.J."/>
            <person name="Paul R."/>
            <person name="Zaspel J.M."/>
        </authorList>
    </citation>
    <scope>NUCLEOTIDE SEQUENCE [LARGE SCALE GENOMIC DNA]</scope>
    <source>
        <strain evidence="1">CgM1</strain>
    </source>
</reference>
<evidence type="ECO:0000313" key="2">
    <source>
        <dbReference type="Proteomes" id="UP000826195"/>
    </source>
</evidence>
<gene>
    <name evidence="1" type="ORF">KQX54_021394</name>
</gene>
<comment type="caution">
    <text evidence="1">The sequence shown here is derived from an EMBL/GenBank/DDBJ whole genome shotgun (WGS) entry which is preliminary data.</text>
</comment>
<proteinExistence type="predicted"/>
<accession>A0AAV7JAG3</accession>
<keyword evidence="2" id="KW-1185">Reference proteome</keyword>
<evidence type="ECO:0000313" key="1">
    <source>
        <dbReference type="EMBL" id="KAH0568704.1"/>
    </source>
</evidence>